<evidence type="ECO:0000313" key="1">
    <source>
        <dbReference type="EMBL" id="CAD6197293.1"/>
    </source>
</evidence>
<protein>
    <submittedName>
        <fullName evidence="1">Uncharacterized protein</fullName>
    </submittedName>
</protein>
<gene>
    <name evidence="1" type="ORF">CAUJ_LOCUS13202</name>
</gene>
<dbReference type="Proteomes" id="UP000835052">
    <property type="component" value="Unassembled WGS sequence"/>
</dbReference>
<organism evidence="1 2">
    <name type="scientific">Caenorhabditis auriculariae</name>
    <dbReference type="NCBI Taxonomy" id="2777116"/>
    <lineage>
        <taxon>Eukaryota</taxon>
        <taxon>Metazoa</taxon>
        <taxon>Ecdysozoa</taxon>
        <taxon>Nematoda</taxon>
        <taxon>Chromadorea</taxon>
        <taxon>Rhabditida</taxon>
        <taxon>Rhabditina</taxon>
        <taxon>Rhabditomorpha</taxon>
        <taxon>Rhabditoidea</taxon>
        <taxon>Rhabditidae</taxon>
        <taxon>Peloderinae</taxon>
        <taxon>Caenorhabditis</taxon>
    </lineage>
</organism>
<accession>A0A8S1HL44</accession>
<dbReference type="AlphaFoldDB" id="A0A8S1HL44"/>
<evidence type="ECO:0000313" key="2">
    <source>
        <dbReference type="Proteomes" id="UP000835052"/>
    </source>
</evidence>
<dbReference type="EMBL" id="CAJGYM010000090">
    <property type="protein sequence ID" value="CAD6197293.1"/>
    <property type="molecule type" value="Genomic_DNA"/>
</dbReference>
<name>A0A8S1HL44_9PELO</name>
<proteinExistence type="predicted"/>
<sequence>MLNVQLFTMQTERLCLPCQEEKRTGRAQMQQEKNLLTIIDYKFDAGYKRRRGQRSSVDPCAHGVACAPELGATRSRRGLESLME</sequence>
<reference evidence="1" key="1">
    <citation type="submission" date="2020-10" db="EMBL/GenBank/DDBJ databases">
        <authorList>
            <person name="Kikuchi T."/>
        </authorList>
    </citation>
    <scope>NUCLEOTIDE SEQUENCE</scope>
    <source>
        <strain evidence="1">NKZ352</strain>
    </source>
</reference>
<comment type="caution">
    <text evidence="1">The sequence shown here is derived from an EMBL/GenBank/DDBJ whole genome shotgun (WGS) entry which is preliminary data.</text>
</comment>
<keyword evidence="2" id="KW-1185">Reference proteome</keyword>